<dbReference type="Proteomes" id="UP001589718">
    <property type="component" value="Unassembled WGS sequence"/>
</dbReference>
<proteinExistence type="predicted"/>
<keyword evidence="1" id="KW-0472">Membrane</keyword>
<keyword evidence="1" id="KW-0812">Transmembrane</keyword>
<dbReference type="Gene3D" id="1.10.260.40">
    <property type="entry name" value="lambda repressor-like DNA-binding domains"/>
    <property type="match status" value="1"/>
</dbReference>
<dbReference type="InterPro" id="IPR021224">
    <property type="entry name" value="DUF2690"/>
</dbReference>
<dbReference type="CDD" id="cd00093">
    <property type="entry name" value="HTH_XRE"/>
    <property type="match status" value="1"/>
</dbReference>
<dbReference type="SUPFAM" id="SSF47413">
    <property type="entry name" value="lambda repressor-like DNA-binding domains"/>
    <property type="match status" value="1"/>
</dbReference>
<dbReference type="InterPro" id="IPR001387">
    <property type="entry name" value="Cro/C1-type_HTH"/>
</dbReference>
<keyword evidence="3" id="KW-1185">Reference proteome</keyword>
<name>A0ABV5PHW0_STRCM</name>
<gene>
    <name evidence="2" type="ORF">ACFFTU_19355</name>
</gene>
<evidence type="ECO:0000256" key="1">
    <source>
        <dbReference type="SAM" id="Phobius"/>
    </source>
</evidence>
<comment type="caution">
    <text evidence="2">The sequence shown here is derived from an EMBL/GenBank/DDBJ whole genome shotgun (WGS) entry which is preliminary data.</text>
</comment>
<evidence type="ECO:0000313" key="3">
    <source>
        <dbReference type="Proteomes" id="UP001589718"/>
    </source>
</evidence>
<dbReference type="InterPro" id="IPR010982">
    <property type="entry name" value="Lambda_DNA-bd_dom_sf"/>
</dbReference>
<protein>
    <submittedName>
        <fullName evidence="2">Helix-turn-helix domain-containing protein</fullName>
    </submittedName>
</protein>
<keyword evidence="1" id="KW-1133">Transmembrane helix</keyword>
<evidence type="ECO:0000313" key="2">
    <source>
        <dbReference type="EMBL" id="MFB9522106.1"/>
    </source>
</evidence>
<sequence length="332" mass="34037">MSGEETAPVAGGARDHLAAELRALRAGTGLSLAALATRTPYSKSSWERYLNGRKPVPRRAVEALCTVAGEPPARLLALWELADASWSGRSGAAPEPAPAPVSTGTRPVRRRKWQPYALMAAGALAGAAAVVLGVLGLGLLGAGGPQGEAGAPVGPGRAGTAEVGCLGERCVGRTPKGMGCGQSGAVKSLAERTARNGQRLEIRYSSVCRAVWVRASFLKAGDRVALHPPPADEGDKALKTAPKAMRAEAVDVGDATHWVVTPMLAPRDPAGVRACLEPSAGGAPECFTGRSAKDRLTQLEGTIPTLGGVLGSGVPGQGVRKILFRGKMPQDS</sequence>
<dbReference type="RefSeq" id="WP_345228851.1">
    <property type="nucleotide sequence ID" value="NZ_BAAAXE010000015.1"/>
</dbReference>
<dbReference type="Pfam" id="PF13560">
    <property type="entry name" value="HTH_31"/>
    <property type="match status" value="1"/>
</dbReference>
<dbReference type="EMBL" id="JBHMCR010000009">
    <property type="protein sequence ID" value="MFB9522106.1"/>
    <property type="molecule type" value="Genomic_DNA"/>
</dbReference>
<feature type="transmembrane region" description="Helical" evidence="1">
    <location>
        <begin position="116"/>
        <end position="140"/>
    </location>
</feature>
<organism evidence="2 3">
    <name type="scientific">Streptomyces cremeus</name>
    <dbReference type="NCBI Taxonomy" id="66881"/>
    <lineage>
        <taxon>Bacteria</taxon>
        <taxon>Bacillati</taxon>
        <taxon>Actinomycetota</taxon>
        <taxon>Actinomycetes</taxon>
        <taxon>Kitasatosporales</taxon>
        <taxon>Streptomycetaceae</taxon>
        <taxon>Streptomyces</taxon>
    </lineage>
</organism>
<accession>A0ABV5PHW0</accession>
<dbReference type="Pfam" id="PF10901">
    <property type="entry name" value="DUF2690"/>
    <property type="match status" value="1"/>
</dbReference>
<reference evidence="2 3" key="1">
    <citation type="submission" date="2024-09" db="EMBL/GenBank/DDBJ databases">
        <authorList>
            <person name="Sun Q."/>
            <person name="Mori K."/>
        </authorList>
    </citation>
    <scope>NUCLEOTIDE SEQUENCE [LARGE SCALE GENOMIC DNA]</scope>
    <source>
        <strain evidence="2 3">JCM 4362</strain>
    </source>
</reference>